<dbReference type="PANTHER" id="PTHR11363:SF5">
    <property type="entry name" value="LARGE RIBOSOMAL SUBUNIT PROTEIN UL3"/>
    <property type="match status" value="1"/>
</dbReference>
<dbReference type="AlphaFoldDB" id="A0A075MQS7"/>
<dbReference type="SUPFAM" id="SSF50447">
    <property type="entry name" value="Translation proteins"/>
    <property type="match status" value="1"/>
</dbReference>
<evidence type="ECO:0000313" key="9">
    <source>
        <dbReference type="Proteomes" id="UP000028194"/>
    </source>
</evidence>
<dbReference type="NCBIfam" id="NF003261">
    <property type="entry name" value="PRK04231.1"/>
    <property type="match status" value="1"/>
</dbReference>
<keyword evidence="3" id="KW-0694">RNA-binding</keyword>
<dbReference type="InterPro" id="IPR009000">
    <property type="entry name" value="Transl_B-barrel_sf"/>
</dbReference>
<evidence type="ECO:0000256" key="7">
    <source>
        <dbReference type="NCBIfam" id="TIGR03626"/>
    </source>
</evidence>
<keyword evidence="5" id="KW-0687">Ribonucleoprotein</keyword>
<dbReference type="KEGG" id="nev:NTE_01836"/>
<evidence type="ECO:0000256" key="3">
    <source>
        <dbReference type="ARBA" id="ARBA00022884"/>
    </source>
</evidence>
<keyword evidence="2" id="KW-0699">rRNA-binding</keyword>
<dbReference type="eggNOG" id="arCOG04070">
    <property type="taxonomic scope" value="Archaea"/>
</dbReference>
<dbReference type="OrthoDB" id="6121at2157"/>
<dbReference type="GO" id="GO:0003735">
    <property type="term" value="F:structural constituent of ribosome"/>
    <property type="evidence" value="ECO:0007669"/>
    <property type="project" value="UniProtKB-UniRule"/>
</dbReference>
<accession>A0A075MQS7</accession>
<dbReference type="InterPro" id="IPR044892">
    <property type="entry name" value="Ribosomal_L3_dom_3_arc_sf"/>
</dbReference>
<dbReference type="HOGENOM" id="CLU_033361_2_0_2"/>
<dbReference type="GO" id="GO:0022625">
    <property type="term" value="C:cytosolic large ribosomal subunit"/>
    <property type="evidence" value="ECO:0007669"/>
    <property type="project" value="UniProtKB-UniRule"/>
</dbReference>
<evidence type="ECO:0000313" key="8">
    <source>
        <dbReference type="EMBL" id="AIF83896.1"/>
    </source>
</evidence>
<dbReference type="Pfam" id="PF00297">
    <property type="entry name" value="Ribosomal_L3"/>
    <property type="match status" value="1"/>
</dbReference>
<dbReference type="NCBIfam" id="TIGR03626">
    <property type="entry name" value="L3_arch"/>
    <property type="match status" value="1"/>
</dbReference>
<protein>
    <recommendedName>
        <fullName evidence="6 7">50S ribosomal protein L3</fullName>
    </recommendedName>
</protein>
<keyword evidence="4 8" id="KW-0689">Ribosomal protein</keyword>
<evidence type="ECO:0000256" key="6">
    <source>
        <dbReference type="ARBA" id="ARBA00035457"/>
    </source>
</evidence>
<evidence type="ECO:0000256" key="4">
    <source>
        <dbReference type="ARBA" id="ARBA00022980"/>
    </source>
</evidence>
<dbReference type="STRING" id="1459636.NTE_01836"/>
<evidence type="ECO:0000256" key="2">
    <source>
        <dbReference type="ARBA" id="ARBA00022730"/>
    </source>
</evidence>
<dbReference type="GO" id="GO:0019843">
    <property type="term" value="F:rRNA binding"/>
    <property type="evidence" value="ECO:0007669"/>
    <property type="project" value="UniProtKB-KW"/>
</dbReference>
<dbReference type="Proteomes" id="UP000028194">
    <property type="component" value="Chromosome"/>
</dbReference>
<dbReference type="Gene3D" id="3.30.1430.10">
    <property type="match status" value="1"/>
</dbReference>
<dbReference type="GO" id="GO:0006412">
    <property type="term" value="P:translation"/>
    <property type="evidence" value="ECO:0007669"/>
    <property type="project" value="UniProtKB-UniRule"/>
</dbReference>
<dbReference type="PROSITE" id="PS00474">
    <property type="entry name" value="RIBOSOMAL_L3"/>
    <property type="match status" value="1"/>
</dbReference>
<dbReference type="InterPro" id="IPR045077">
    <property type="entry name" value="L3_arc_euk"/>
</dbReference>
<dbReference type="GeneID" id="41597600"/>
<comment type="similarity">
    <text evidence="1">Belongs to the universal ribosomal protein uL3 family.</text>
</comment>
<dbReference type="InterPro" id="IPR019926">
    <property type="entry name" value="Ribosomal_uL3_CS"/>
</dbReference>
<reference evidence="8 9" key="1">
    <citation type="journal article" date="2014" name="PLoS ONE">
        <title>Genome Sequence of Candidatus Nitrososphaera evergladensis from Group I.1b Enriched from Everglades Soil Reveals Novel Genomic Features of the Ammonia-Oxidizing Archaea.</title>
        <authorList>
            <person name="Zhalnina K.V."/>
            <person name="Dias R."/>
            <person name="Leonard M.T."/>
            <person name="Dorr de Quadros P."/>
            <person name="Camargo F.A."/>
            <person name="Drew J.C."/>
            <person name="Farmerie W.G."/>
            <person name="Daroub S.H."/>
            <person name="Triplett E.W."/>
        </authorList>
    </citation>
    <scope>NUCLEOTIDE SEQUENCE [LARGE SCALE GENOMIC DNA]</scope>
    <source>
        <strain evidence="8 9">SR1</strain>
    </source>
</reference>
<name>A0A075MQS7_9ARCH</name>
<proteinExistence type="inferred from homology"/>
<dbReference type="EMBL" id="CP007174">
    <property type="protein sequence ID" value="AIF83896.1"/>
    <property type="molecule type" value="Genomic_DNA"/>
</dbReference>
<gene>
    <name evidence="8" type="ORF">NTE_01836</name>
</gene>
<dbReference type="Gene3D" id="2.40.30.10">
    <property type="entry name" value="Translation factors"/>
    <property type="match status" value="1"/>
</dbReference>
<keyword evidence="9" id="KW-1185">Reference proteome</keyword>
<dbReference type="InterPro" id="IPR000597">
    <property type="entry name" value="Ribosomal_uL3"/>
</dbReference>
<dbReference type="PANTHER" id="PTHR11363">
    <property type="entry name" value="60S RIBOSOMAL PROTEIN L3-RELATED"/>
    <property type="match status" value="1"/>
</dbReference>
<organism evidence="8 9">
    <name type="scientific">Candidatus Nitrososphaera evergladensis SR1</name>
    <dbReference type="NCBI Taxonomy" id="1459636"/>
    <lineage>
        <taxon>Archaea</taxon>
        <taxon>Nitrososphaerota</taxon>
        <taxon>Nitrososphaeria</taxon>
        <taxon>Nitrososphaerales</taxon>
        <taxon>Nitrososphaeraceae</taxon>
        <taxon>Nitrososphaera</taxon>
    </lineage>
</organism>
<dbReference type="InterPro" id="IPR019928">
    <property type="entry name" value="Ribosomal_uL3_arc"/>
</dbReference>
<dbReference type="RefSeq" id="WP_148700584.1">
    <property type="nucleotide sequence ID" value="NZ_CP007174.1"/>
</dbReference>
<evidence type="ECO:0000256" key="5">
    <source>
        <dbReference type="ARBA" id="ARBA00023274"/>
    </source>
</evidence>
<sequence>MGHRKYSAPRRGSIAFRPRARARSLEARVRTWPEIAGEKSSLLGFAGFKAGSIHVLTIDDREKTPNFGKQLLNAATVIATPPMKIIGARAYKTDLYGQHAIFDVYAKDLPKEMSRRVDIKQADDAMAKAEAKVAQASSVMAIAAVSPSAVGISQKKPFVFELAVSGKDAKAQFEYVKSILGKEMKASDIFQNGQNIDVFGITRGKGVEGPITRFGVKRKQHKSRKSVRAVGTLGPISPAVVMYTVARQGQRGFHQRTEYNKRILIMSNTEKDGQQQSSINPTGGFKHFGLVKGDYIVVRGSVPGVPKRLIKMRHPIRNLPKKVQEPKVLEVVVQ</sequence>
<dbReference type="Gene3D" id="4.10.960.10">
    <property type="entry name" value="Ribosomal protein L3, domain 3"/>
    <property type="match status" value="1"/>
</dbReference>
<evidence type="ECO:0000256" key="1">
    <source>
        <dbReference type="ARBA" id="ARBA00006540"/>
    </source>
</evidence>